<gene>
    <name evidence="2" type="ORF">CNMCM8927_005021</name>
</gene>
<dbReference type="EMBL" id="JAAAPU010000002">
    <property type="protein sequence ID" value="KAF4209818.1"/>
    <property type="molecule type" value="Genomic_DNA"/>
</dbReference>
<dbReference type="Proteomes" id="UP000649114">
    <property type="component" value="Unassembled WGS sequence"/>
</dbReference>
<organism evidence="2 3">
    <name type="scientific">Aspergillus lentulus</name>
    <dbReference type="NCBI Taxonomy" id="293939"/>
    <lineage>
        <taxon>Eukaryota</taxon>
        <taxon>Fungi</taxon>
        <taxon>Dikarya</taxon>
        <taxon>Ascomycota</taxon>
        <taxon>Pezizomycotina</taxon>
        <taxon>Eurotiomycetes</taxon>
        <taxon>Eurotiomycetidae</taxon>
        <taxon>Eurotiales</taxon>
        <taxon>Aspergillaceae</taxon>
        <taxon>Aspergillus</taxon>
        <taxon>Aspergillus subgen. Fumigati</taxon>
    </lineage>
</organism>
<name>A0AAN6BT19_ASPLE</name>
<sequence length="195" mass="22358">MSQPRTHDWNKGRVVLDRRGSDGEYDVRYPRKAHPNERPAPSYYGPNFSNVENKRSASLAYGDIRHPRMSDPYVKRPQPYPVEVQRDYDEYKKYGDLYADAKAKTKDNKKLLRTGVDKPQYRQIMETVRDTAHGSMVAANTAAAARTGFAHKYPYAYEDLDAQRTHHKSANDLLNGARNARSQEQKASRGLLRGK</sequence>
<evidence type="ECO:0000313" key="3">
    <source>
        <dbReference type="Proteomes" id="UP000649114"/>
    </source>
</evidence>
<feature type="region of interest" description="Disordered" evidence="1">
    <location>
        <begin position="167"/>
        <end position="195"/>
    </location>
</feature>
<accession>A0AAN6BT19</accession>
<feature type="region of interest" description="Disordered" evidence="1">
    <location>
        <begin position="1"/>
        <end position="49"/>
    </location>
</feature>
<evidence type="ECO:0000313" key="2">
    <source>
        <dbReference type="EMBL" id="KAF4209818.1"/>
    </source>
</evidence>
<evidence type="ECO:0000256" key="1">
    <source>
        <dbReference type="SAM" id="MobiDB-lite"/>
    </source>
</evidence>
<proteinExistence type="predicted"/>
<reference evidence="2" key="2">
    <citation type="submission" date="2020-04" db="EMBL/GenBank/DDBJ databases">
        <authorList>
            <person name="Santos R.A.C."/>
            <person name="Steenwyk J.L."/>
            <person name="Rivero-Menendez O."/>
            <person name="Mead M.E."/>
            <person name="Silva L.P."/>
            <person name="Bastos R.W."/>
            <person name="Alastruey-Izquierdo A."/>
            <person name="Goldman G.H."/>
            <person name="Rokas A."/>
        </authorList>
    </citation>
    <scope>NUCLEOTIDE SEQUENCE</scope>
    <source>
        <strain evidence="2">CNM-CM8927</strain>
    </source>
</reference>
<reference evidence="2" key="1">
    <citation type="journal article" date="2020" name="bioRxiv">
        <title>Genomic and phenotypic heterogeneity of clinical isolates of the human pathogens Aspergillus fumigatus, Aspergillus lentulus and Aspergillus fumigatiaffinis.</title>
        <authorList>
            <person name="dos Santos R.A.C."/>
            <person name="Steenwyk J.L."/>
            <person name="Rivero-Menendez O."/>
            <person name="Mead M.E."/>
            <person name="Silva L.P."/>
            <person name="Bastos R.W."/>
            <person name="Alastruey-Izquierdo A."/>
            <person name="Goldman G.H."/>
            <person name="Rokas A."/>
        </authorList>
    </citation>
    <scope>NUCLEOTIDE SEQUENCE</scope>
    <source>
        <strain evidence="2">CNM-CM8927</strain>
    </source>
</reference>
<dbReference type="AlphaFoldDB" id="A0AAN6BT19"/>
<comment type="caution">
    <text evidence="2">The sequence shown here is derived from an EMBL/GenBank/DDBJ whole genome shotgun (WGS) entry which is preliminary data.</text>
</comment>
<feature type="compositionally biased region" description="Basic and acidic residues" evidence="1">
    <location>
        <begin position="1"/>
        <end position="37"/>
    </location>
</feature>
<protein>
    <submittedName>
        <fullName evidence="2">Uncharacterized protein</fullName>
    </submittedName>
</protein>